<dbReference type="PRINTS" id="PR00959">
    <property type="entry name" value="MEVGALKINASE"/>
</dbReference>
<name>A0ABW5XIJ5_9MICO</name>
<keyword evidence="2 11" id="KW-0808">Transferase</keyword>
<dbReference type="InterPro" id="IPR019539">
    <property type="entry name" value="GalKase_N"/>
</dbReference>
<dbReference type="InterPro" id="IPR006203">
    <property type="entry name" value="GHMP_knse_ATP-bd_CS"/>
</dbReference>
<protein>
    <recommendedName>
        <fullName evidence="7">Galactokinase</fullName>
        <ecNumber evidence="7">2.7.1.6</ecNumber>
    </recommendedName>
</protein>
<keyword evidence="6" id="KW-0119">Carbohydrate metabolism</keyword>
<dbReference type="PROSITE" id="PS00627">
    <property type="entry name" value="GHMP_KINASES_ATP"/>
    <property type="match status" value="1"/>
</dbReference>
<feature type="domain" description="GHMP kinase N-terminal" evidence="8">
    <location>
        <begin position="105"/>
        <end position="200"/>
    </location>
</feature>
<evidence type="ECO:0000256" key="7">
    <source>
        <dbReference type="NCBIfam" id="TIGR00131"/>
    </source>
</evidence>
<dbReference type="InterPro" id="IPR036554">
    <property type="entry name" value="GHMP_kinase_C_sf"/>
</dbReference>
<dbReference type="InterPro" id="IPR020568">
    <property type="entry name" value="Ribosomal_Su5_D2-typ_SF"/>
</dbReference>
<keyword evidence="12" id="KW-1185">Reference proteome</keyword>
<reference evidence="12" key="1">
    <citation type="journal article" date="2019" name="Int. J. Syst. Evol. Microbiol.">
        <title>The Global Catalogue of Microorganisms (GCM) 10K type strain sequencing project: providing services to taxonomists for standard genome sequencing and annotation.</title>
        <authorList>
            <consortium name="The Broad Institute Genomics Platform"/>
            <consortium name="The Broad Institute Genome Sequencing Center for Infectious Disease"/>
            <person name="Wu L."/>
            <person name="Ma J."/>
        </authorList>
    </citation>
    <scope>NUCLEOTIDE SEQUENCE [LARGE SCALE GENOMIC DNA]</scope>
    <source>
        <strain evidence="12">KCTC 33576</strain>
    </source>
</reference>
<dbReference type="Pfam" id="PF00288">
    <property type="entry name" value="GHMP_kinases_N"/>
    <property type="match status" value="1"/>
</dbReference>
<dbReference type="InterPro" id="IPR006204">
    <property type="entry name" value="GHMP_kinase_N_dom"/>
</dbReference>
<dbReference type="PRINTS" id="PR00473">
    <property type="entry name" value="GALCTOKINASE"/>
</dbReference>
<dbReference type="SUPFAM" id="SSF54211">
    <property type="entry name" value="Ribosomal protein S5 domain 2-like"/>
    <property type="match status" value="1"/>
</dbReference>
<keyword evidence="5" id="KW-0067">ATP-binding</keyword>
<sequence>MTAIEWLDAWSVEEGSQRATKVFTEAYGSQPAGIWSAPGRANLIGEHTDYNGGLVFPFALLHRTYLALTPRTDGVIRLVSGQESTVWEGHVDDLRAGSVDGWAAYVTGVAWALREAGHRVGGFDAAVTSCVPYGAGLSSSAALEASVAVALDEVYGLGLAGTRNAPNDAGRITLVEACIRAEREMAGANTGGMDQSASLRSREGYLLLLDCLDQSTKHVPFDLESSGLALLIIDTRAPHQLVDGQYAQRRATCEAAAGALGVSVLREIADAGDSFDDVSARLELAQERLQGQELDVVRRRVKHVLGDIERVHIVERLLAEGKTVEIGPVLTEAHVSLRDDYEVSCVELDVAVDAANEAGALGGRMIGGGFGGSAISLVALSDAERIAGAVAQEFEERGFNAPGFMIAAAGAPAF</sequence>
<evidence type="ECO:0000256" key="5">
    <source>
        <dbReference type="ARBA" id="ARBA00022840"/>
    </source>
</evidence>
<keyword evidence="6" id="KW-0299">Galactose metabolism</keyword>
<keyword evidence="4" id="KW-0418">Kinase</keyword>
<dbReference type="EC" id="2.7.1.6" evidence="7"/>
<organism evidence="11 12">
    <name type="scientific">Populibacterium corticicola</name>
    <dbReference type="NCBI Taxonomy" id="1812826"/>
    <lineage>
        <taxon>Bacteria</taxon>
        <taxon>Bacillati</taxon>
        <taxon>Actinomycetota</taxon>
        <taxon>Actinomycetes</taxon>
        <taxon>Micrococcales</taxon>
        <taxon>Jonesiaceae</taxon>
        <taxon>Populibacterium</taxon>
    </lineage>
</organism>
<dbReference type="GO" id="GO:0004335">
    <property type="term" value="F:galactokinase activity"/>
    <property type="evidence" value="ECO:0007669"/>
    <property type="project" value="UniProtKB-EC"/>
</dbReference>
<dbReference type="InterPro" id="IPR006206">
    <property type="entry name" value="Mevalonate/galactokinase"/>
</dbReference>
<evidence type="ECO:0000259" key="9">
    <source>
        <dbReference type="Pfam" id="PF08544"/>
    </source>
</evidence>
<dbReference type="InterPro" id="IPR013750">
    <property type="entry name" value="GHMP_kinase_C_dom"/>
</dbReference>
<dbReference type="SUPFAM" id="SSF55060">
    <property type="entry name" value="GHMP Kinase, C-terminal domain"/>
    <property type="match status" value="1"/>
</dbReference>
<keyword evidence="3" id="KW-0547">Nucleotide-binding</keyword>
<dbReference type="Pfam" id="PF08544">
    <property type="entry name" value="GHMP_kinases_C"/>
    <property type="match status" value="1"/>
</dbReference>
<dbReference type="NCBIfam" id="TIGR00131">
    <property type="entry name" value="gal_kin"/>
    <property type="match status" value="1"/>
</dbReference>
<dbReference type="PANTHER" id="PTHR10457">
    <property type="entry name" value="MEVALONATE KINASE/GALACTOKINASE"/>
    <property type="match status" value="1"/>
</dbReference>
<gene>
    <name evidence="11" type="primary">galK</name>
    <name evidence="11" type="ORF">ACFSYH_13385</name>
</gene>
<comment type="similarity">
    <text evidence="1">Belongs to the GHMP kinase family. GalK subfamily.</text>
</comment>
<dbReference type="PIRSF" id="PIRSF000530">
    <property type="entry name" value="Galactokinase"/>
    <property type="match status" value="1"/>
</dbReference>
<dbReference type="EMBL" id="JBHUOP010000006">
    <property type="protein sequence ID" value="MFD2841553.1"/>
    <property type="molecule type" value="Genomic_DNA"/>
</dbReference>
<dbReference type="InterPro" id="IPR000705">
    <property type="entry name" value="Galactokinase"/>
</dbReference>
<dbReference type="PANTHER" id="PTHR10457:SF7">
    <property type="entry name" value="GALACTOKINASE-RELATED"/>
    <property type="match status" value="1"/>
</dbReference>
<feature type="domain" description="Galactokinase N-terminal" evidence="10">
    <location>
        <begin position="22"/>
        <end position="70"/>
    </location>
</feature>
<dbReference type="InterPro" id="IPR019741">
    <property type="entry name" value="Galactokinase_CS"/>
</dbReference>
<evidence type="ECO:0000256" key="3">
    <source>
        <dbReference type="ARBA" id="ARBA00022741"/>
    </source>
</evidence>
<evidence type="ECO:0000259" key="8">
    <source>
        <dbReference type="Pfam" id="PF00288"/>
    </source>
</evidence>
<dbReference type="Proteomes" id="UP001597391">
    <property type="component" value="Unassembled WGS sequence"/>
</dbReference>
<comment type="caution">
    <text evidence="11">The sequence shown here is derived from an EMBL/GenBank/DDBJ whole genome shotgun (WGS) entry which is preliminary data.</text>
</comment>
<dbReference type="PROSITE" id="PS00106">
    <property type="entry name" value="GALACTOKINASE"/>
    <property type="match status" value="1"/>
</dbReference>
<accession>A0ABW5XIJ5</accession>
<dbReference type="RefSeq" id="WP_377467661.1">
    <property type="nucleotide sequence ID" value="NZ_JBHUOP010000006.1"/>
</dbReference>
<feature type="domain" description="GHMP kinase C-terminal" evidence="9">
    <location>
        <begin position="317"/>
        <end position="395"/>
    </location>
</feature>
<evidence type="ECO:0000313" key="11">
    <source>
        <dbReference type="EMBL" id="MFD2841553.1"/>
    </source>
</evidence>
<evidence type="ECO:0000259" key="10">
    <source>
        <dbReference type="Pfam" id="PF10509"/>
    </source>
</evidence>
<dbReference type="Gene3D" id="3.30.70.890">
    <property type="entry name" value="GHMP kinase, C-terminal domain"/>
    <property type="match status" value="1"/>
</dbReference>
<dbReference type="InterPro" id="IPR014721">
    <property type="entry name" value="Ribsml_uS5_D2-typ_fold_subgr"/>
</dbReference>
<dbReference type="Pfam" id="PF10509">
    <property type="entry name" value="GalKase_gal_bdg"/>
    <property type="match status" value="1"/>
</dbReference>
<evidence type="ECO:0000313" key="12">
    <source>
        <dbReference type="Proteomes" id="UP001597391"/>
    </source>
</evidence>
<evidence type="ECO:0000256" key="4">
    <source>
        <dbReference type="ARBA" id="ARBA00022777"/>
    </source>
</evidence>
<proteinExistence type="inferred from homology"/>
<evidence type="ECO:0000256" key="6">
    <source>
        <dbReference type="ARBA" id="ARBA00023144"/>
    </source>
</evidence>
<evidence type="ECO:0000256" key="2">
    <source>
        <dbReference type="ARBA" id="ARBA00022679"/>
    </source>
</evidence>
<dbReference type="Gene3D" id="3.30.230.10">
    <property type="match status" value="1"/>
</dbReference>
<evidence type="ECO:0000256" key="1">
    <source>
        <dbReference type="ARBA" id="ARBA00006566"/>
    </source>
</evidence>